<protein>
    <recommendedName>
        <fullName evidence="6">mitogen-activated protein kinase kinase</fullName>
        <ecNumber evidence="6">2.7.12.2</ecNumber>
    </recommendedName>
</protein>
<dbReference type="InterPro" id="IPR011009">
    <property type="entry name" value="Kinase-like_dom_sf"/>
</dbReference>
<keyword evidence="3 14" id="KW-0418">Kinase</keyword>
<keyword evidence="15" id="KW-1185">Reference proteome</keyword>
<feature type="binding site" evidence="10">
    <location>
        <position position="143"/>
    </location>
    <ligand>
        <name>ATP</name>
        <dbReference type="ChEBI" id="CHEBI:30616"/>
    </ligand>
</feature>
<dbReference type="SUPFAM" id="SSF56112">
    <property type="entry name" value="Protein kinase-like (PK-like)"/>
    <property type="match status" value="1"/>
</dbReference>
<dbReference type="InterPro" id="IPR008271">
    <property type="entry name" value="Ser/Thr_kinase_AS"/>
</dbReference>
<evidence type="ECO:0000256" key="9">
    <source>
        <dbReference type="ARBA" id="ARBA00051693"/>
    </source>
</evidence>
<evidence type="ECO:0000259" key="13">
    <source>
        <dbReference type="PROSITE" id="PS50011"/>
    </source>
</evidence>
<evidence type="ECO:0000256" key="3">
    <source>
        <dbReference type="ARBA" id="ARBA00022777"/>
    </source>
</evidence>
<dbReference type="PANTHER" id="PTHR48013:SF9">
    <property type="entry name" value="DUAL SPECIFICITY MITOGEN-ACTIVATED PROTEIN KINASE KINASE 5"/>
    <property type="match status" value="1"/>
</dbReference>
<feature type="compositionally biased region" description="Basic residues" evidence="12">
    <location>
        <begin position="26"/>
        <end position="40"/>
    </location>
</feature>
<dbReference type="Proteomes" id="UP001431209">
    <property type="component" value="Unassembled WGS sequence"/>
</dbReference>
<feature type="domain" description="Protein kinase" evidence="13">
    <location>
        <begin position="108"/>
        <end position="365"/>
    </location>
</feature>
<organism evidence="14 15">
    <name type="scientific">Acrasis kona</name>
    <dbReference type="NCBI Taxonomy" id="1008807"/>
    <lineage>
        <taxon>Eukaryota</taxon>
        <taxon>Discoba</taxon>
        <taxon>Heterolobosea</taxon>
        <taxon>Tetramitia</taxon>
        <taxon>Eutetramitia</taxon>
        <taxon>Acrasidae</taxon>
        <taxon>Acrasis</taxon>
    </lineage>
</organism>
<evidence type="ECO:0000256" key="8">
    <source>
        <dbReference type="ARBA" id="ARBA00049299"/>
    </source>
</evidence>
<dbReference type="Pfam" id="PF00069">
    <property type="entry name" value="Pkinase"/>
    <property type="match status" value="1"/>
</dbReference>
<comment type="similarity">
    <text evidence="5">Belongs to the protein kinase superfamily. STE Ser/Thr protein kinase family. MAP kinase kinase subfamily.</text>
</comment>
<evidence type="ECO:0000313" key="14">
    <source>
        <dbReference type="EMBL" id="KAL0476672.1"/>
    </source>
</evidence>
<dbReference type="GO" id="GO:0004708">
    <property type="term" value="F:MAP kinase kinase activity"/>
    <property type="evidence" value="ECO:0007669"/>
    <property type="project" value="UniProtKB-EC"/>
</dbReference>
<feature type="region of interest" description="Disordered" evidence="12">
    <location>
        <begin position="1"/>
        <end position="40"/>
    </location>
</feature>
<evidence type="ECO:0000256" key="11">
    <source>
        <dbReference type="RuleBase" id="RU000304"/>
    </source>
</evidence>
<dbReference type="InterPro" id="IPR017441">
    <property type="entry name" value="Protein_kinase_ATP_BS"/>
</dbReference>
<comment type="catalytic activity">
    <reaction evidence="8">
        <text>L-threonyl-[protein] + ATP = O-phospho-L-threonyl-[protein] + ADP + H(+)</text>
        <dbReference type="Rhea" id="RHEA:46608"/>
        <dbReference type="Rhea" id="RHEA-COMP:11060"/>
        <dbReference type="Rhea" id="RHEA-COMP:11605"/>
        <dbReference type="ChEBI" id="CHEBI:15378"/>
        <dbReference type="ChEBI" id="CHEBI:30013"/>
        <dbReference type="ChEBI" id="CHEBI:30616"/>
        <dbReference type="ChEBI" id="CHEBI:61977"/>
        <dbReference type="ChEBI" id="CHEBI:456216"/>
        <dbReference type="EC" id="2.7.12.2"/>
    </reaction>
</comment>
<evidence type="ECO:0000256" key="4">
    <source>
        <dbReference type="ARBA" id="ARBA00022840"/>
    </source>
</evidence>
<dbReference type="PROSITE" id="PS00107">
    <property type="entry name" value="PROTEIN_KINASE_ATP"/>
    <property type="match status" value="1"/>
</dbReference>
<reference evidence="14 15" key="1">
    <citation type="submission" date="2024-03" db="EMBL/GenBank/DDBJ databases">
        <title>The Acrasis kona genome and developmental transcriptomes reveal deep origins of eukaryotic multicellular pathways.</title>
        <authorList>
            <person name="Sheikh S."/>
            <person name="Fu C.-J."/>
            <person name="Brown M.W."/>
            <person name="Baldauf S.L."/>
        </authorList>
    </citation>
    <scope>NUCLEOTIDE SEQUENCE [LARGE SCALE GENOMIC DNA]</scope>
    <source>
        <strain evidence="14 15">ATCC MYA-3509</strain>
    </source>
</reference>
<dbReference type="PANTHER" id="PTHR48013">
    <property type="entry name" value="DUAL SPECIFICITY MITOGEN-ACTIVATED PROTEIN KINASE KINASE 5-RELATED"/>
    <property type="match status" value="1"/>
</dbReference>
<evidence type="ECO:0000256" key="6">
    <source>
        <dbReference type="ARBA" id="ARBA00038999"/>
    </source>
</evidence>
<keyword evidence="11" id="KW-0723">Serine/threonine-protein kinase</keyword>
<dbReference type="GO" id="GO:0005524">
    <property type="term" value="F:ATP binding"/>
    <property type="evidence" value="ECO:0007669"/>
    <property type="project" value="UniProtKB-UniRule"/>
</dbReference>
<proteinExistence type="inferred from homology"/>
<dbReference type="SMART" id="SM00220">
    <property type="entry name" value="S_TKc"/>
    <property type="match status" value="1"/>
</dbReference>
<evidence type="ECO:0000256" key="7">
    <source>
        <dbReference type="ARBA" id="ARBA00049014"/>
    </source>
</evidence>
<evidence type="ECO:0000313" key="15">
    <source>
        <dbReference type="Proteomes" id="UP001431209"/>
    </source>
</evidence>
<name>A0AAW2YHN1_9EUKA</name>
<dbReference type="Gene3D" id="1.10.510.10">
    <property type="entry name" value="Transferase(Phosphotransferase) domain 1"/>
    <property type="match status" value="1"/>
</dbReference>
<evidence type="ECO:0000256" key="5">
    <source>
        <dbReference type="ARBA" id="ARBA00038035"/>
    </source>
</evidence>
<dbReference type="InterPro" id="IPR000719">
    <property type="entry name" value="Prot_kinase_dom"/>
</dbReference>
<gene>
    <name evidence="14" type="ORF">AKO1_006147</name>
</gene>
<dbReference type="EC" id="2.7.12.2" evidence="6"/>
<comment type="catalytic activity">
    <reaction evidence="7">
        <text>L-seryl-[protein] + ATP = O-phospho-L-seryl-[protein] + ADP + H(+)</text>
        <dbReference type="Rhea" id="RHEA:17989"/>
        <dbReference type="Rhea" id="RHEA-COMP:9863"/>
        <dbReference type="Rhea" id="RHEA-COMP:11604"/>
        <dbReference type="ChEBI" id="CHEBI:15378"/>
        <dbReference type="ChEBI" id="CHEBI:29999"/>
        <dbReference type="ChEBI" id="CHEBI:30616"/>
        <dbReference type="ChEBI" id="CHEBI:83421"/>
        <dbReference type="ChEBI" id="CHEBI:456216"/>
        <dbReference type="EC" id="2.7.12.2"/>
    </reaction>
</comment>
<dbReference type="GO" id="GO:0004674">
    <property type="term" value="F:protein serine/threonine kinase activity"/>
    <property type="evidence" value="ECO:0007669"/>
    <property type="project" value="UniProtKB-KW"/>
</dbReference>
<dbReference type="PROSITE" id="PS50011">
    <property type="entry name" value="PROTEIN_KINASE_DOM"/>
    <property type="match status" value="1"/>
</dbReference>
<comment type="catalytic activity">
    <reaction evidence="9">
        <text>L-tyrosyl-[protein] + ATP = O-phospho-L-tyrosyl-[protein] + ADP + H(+)</text>
        <dbReference type="Rhea" id="RHEA:10596"/>
        <dbReference type="Rhea" id="RHEA-COMP:10136"/>
        <dbReference type="Rhea" id="RHEA-COMP:20101"/>
        <dbReference type="ChEBI" id="CHEBI:15378"/>
        <dbReference type="ChEBI" id="CHEBI:30616"/>
        <dbReference type="ChEBI" id="CHEBI:46858"/>
        <dbReference type="ChEBI" id="CHEBI:61978"/>
        <dbReference type="ChEBI" id="CHEBI:456216"/>
        <dbReference type="EC" id="2.7.12.2"/>
    </reaction>
</comment>
<accession>A0AAW2YHN1</accession>
<dbReference type="PROSITE" id="PS00108">
    <property type="entry name" value="PROTEIN_KINASE_ST"/>
    <property type="match status" value="1"/>
</dbReference>
<keyword evidence="1" id="KW-0808">Transferase</keyword>
<sequence length="403" mass="45558">MGDQSSPTDSPRCTKIFQPVVTPKKTSSKKPGNKITKKKPLKLFHNENDPLPVEETPKLFSMSGKFRPGLDLVIGVDGIGKNKTPPASSITITVADEIDPSVVEYKDLVKKGDLGQGSTGTVTRMQHKISKMDYALKKVTPAKNSEIDNSKVILAEFKSLYECNCPNVVKMYNTYYVEGQICMLIEYMDCGSLEDVMKHCPDIPESIISKISAQILHGLTYLHEEKSIVHRDLKPPNILINSQGIAKIADFGMAGQKEGVTRDNWVTFQGTYAYMSPERIRGEAHSFDSDIWALGVTLAQCALGKFPFEVTEGTIWEIMKRLSSNEPFHLPEHFSPEFKDFIYLCTKFTSKDRPNARSLLEHEFITKNVEQSPSLRKWMQTVYVAKRKERREEKKRKQSLKEG</sequence>
<evidence type="ECO:0000256" key="1">
    <source>
        <dbReference type="ARBA" id="ARBA00022679"/>
    </source>
</evidence>
<dbReference type="Gene3D" id="3.30.200.20">
    <property type="entry name" value="Phosphorylase Kinase, domain 1"/>
    <property type="match status" value="1"/>
</dbReference>
<feature type="compositionally biased region" description="Polar residues" evidence="12">
    <location>
        <begin position="1"/>
        <end position="11"/>
    </location>
</feature>
<keyword evidence="2 10" id="KW-0547">Nucleotide-binding</keyword>
<keyword evidence="4 10" id="KW-0067">ATP-binding</keyword>
<dbReference type="EMBL" id="JAOPGA020000078">
    <property type="protein sequence ID" value="KAL0476672.1"/>
    <property type="molecule type" value="Genomic_DNA"/>
</dbReference>
<evidence type="ECO:0000256" key="12">
    <source>
        <dbReference type="SAM" id="MobiDB-lite"/>
    </source>
</evidence>
<evidence type="ECO:0000256" key="10">
    <source>
        <dbReference type="PROSITE-ProRule" id="PRU10141"/>
    </source>
</evidence>
<comment type="caution">
    <text evidence="14">The sequence shown here is derived from an EMBL/GenBank/DDBJ whole genome shotgun (WGS) entry which is preliminary data.</text>
</comment>
<evidence type="ECO:0000256" key="2">
    <source>
        <dbReference type="ARBA" id="ARBA00022741"/>
    </source>
</evidence>
<dbReference type="AlphaFoldDB" id="A0AAW2YHN1"/>